<evidence type="ECO:0000313" key="2">
    <source>
        <dbReference type="EMBL" id="KAG7339125.1"/>
    </source>
</evidence>
<feature type="chain" id="PRO_5039913184" evidence="1">
    <location>
        <begin position="21"/>
        <end position="339"/>
    </location>
</feature>
<comment type="caution">
    <text evidence="2">The sequence shown here is derived from an EMBL/GenBank/DDBJ whole genome shotgun (WGS) entry which is preliminary data.</text>
</comment>
<protein>
    <submittedName>
        <fullName evidence="2">Uncharacterized protein</fullName>
    </submittedName>
</protein>
<sequence length="339" mass="38640">MKTPYIALFCLTVFIRETMSIRPWGSAKSVNSEIRQEEISNHQKWSSYVTVDATKLVSYLVNHGGLVLPKSTKEEIKVFGRVCHVDEILLNVMQRRLQVRNFTIHTEGDHEDVALRIGRLYVEWSSYRKPCLSIEVDDVDILVEFLNIVLSRNNWNNLKDSGFPPQCTQTNVDFSGNITCTFRSKPLKKEIAVLQFDLDSFDEVDRQIRERSDDNLIQTGRKGCTTDELYDIVKSFFARKIKEMAASNVEDALNGREMSTLQGIKRAWSSTSNSATGYVDDARDWTEGKLRGKLSESIQIGKQKTEKVTKNPFIQAALRELQKASENAARSDANDEDAR</sequence>
<keyword evidence="1" id="KW-0732">Signal</keyword>
<organism evidence="2 3">
    <name type="scientific">Nitzschia inconspicua</name>
    <dbReference type="NCBI Taxonomy" id="303405"/>
    <lineage>
        <taxon>Eukaryota</taxon>
        <taxon>Sar</taxon>
        <taxon>Stramenopiles</taxon>
        <taxon>Ochrophyta</taxon>
        <taxon>Bacillariophyta</taxon>
        <taxon>Bacillariophyceae</taxon>
        <taxon>Bacillariophycidae</taxon>
        <taxon>Bacillariales</taxon>
        <taxon>Bacillariaceae</taxon>
        <taxon>Nitzschia</taxon>
    </lineage>
</organism>
<evidence type="ECO:0000313" key="3">
    <source>
        <dbReference type="Proteomes" id="UP000693970"/>
    </source>
</evidence>
<gene>
    <name evidence="2" type="ORF">IV203_017702</name>
</gene>
<keyword evidence="3" id="KW-1185">Reference proteome</keyword>
<dbReference type="OrthoDB" id="48109at2759"/>
<proteinExistence type="predicted"/>
<feature type="signal peptide" evidence="1">
    <location>
        <begin position="1"/>
        <end position="20"/>
    </location>
</feature>
<name>A0A9K3K8U8_9STRA</name>
<dbReference type="AlphaFoldDB" id="A0A9K3K8U8"/>
<accession>A0A9K3K8U8</accession>
<dbReference type="EMBL" id="JAGRRH010000041">
    <property type="protein sequence ID" value="KAG7339125.1"/>
    <property type="molecule type" value="Genomic_DNA"/>
</dbReference>
<evidence type="ECO:0000256" key="1">
    <source>
        <dbReference type="SAM" id="SignalP"/>
    </source>
</evidence>
<reference evidence="2" key="2">
    <citation type="submission" date="2021-04" db="EMBL/GenBank/DDBJ databases">
        <authorList>
            <person name="Podell S."/>
        </authorList>
    </citation>
    <scope>NUCLEOTIDE SEQUENCE</scope>
    <source>
        <strain evidence="2">Hildebrandi</strain>
    </source>
</reference>
<dbReference type="Proteomes" id="UP000693970">
    <property type="component" value="Unassembled WGS sequence"/>
</dbReference>
<reference evidence="2" key="1">
    <citation type="journal article" date="2021" name="Sci. Rep.">
        <title>Diploid genomic architecture of Nitzschia inconspicua, an elite biomass production diatom.</title>
        <authorList>
            <person name="Oliver A."/>
            <person name="Podell S."/>
            <person name="Pinowska A."/>
            <person name="Traller J.C."/>
            <person name="Smith S.R."/>
            <person name="McClure R."/>
            <person name="Beliaev A."/>
            <person name="Bohutskyi P."/>
            <person name="Hill E.A."/>
            <person name="Rabines A."/>
            <person name="Zheng H."/>
            <person name="Allen L.Z."/>
            <person name="Kuo A."/>
            <person name="Grigoriev I.V."/>
            <person name="Allen A.E."/>
            <person name="Hazlebeck D."/>
            <person name="Allen E.E."/>
        </authorList>
    </citation>
    <scope>NUCLEOTIDE SEQUENCE</scope>
    <source>
        <strain evidence="2">Hildebrandi</strain>
    </source>
</reference>